<dbReference type="EMBL" id="HBUF01118915">
    <property type="protein sequence ID" value="CAG6641733.1"/>
    <property type="molecule type" value="Transcribed_RNA"/>
</dbReference>
<proteinExistence type="predicted"/>
<accession>A0A8D8W0X0</accession>
<protein>
    <submittedName>
        <fullName evidence="1">Uncharacterized protein</fullName>
    </submittedName>
</protein>
<reference evidence="1" key="1">
    <citation type="submission" date="2021-05" db="EMBL/GenBank/DDBJ databases">
        <authorList>
            <person name="Alioto T."/>
            <person name="Alioto T."/>
            <person name="Gomez Garrido J."/>
        </authorList>
    </citation>
    <scope>NUCLEOTIDE SEQUENCE</scope>
</reference>
<evidence type="ECO:0000313" key="1">
    <source>
        <dbReference type="EMBL" id="CAG6641733.1"/>
    </source>
</evidence>
<organism evidence="1">
    <name type="scientific">Cacopsylla melanoneura</name>
    <dbReference type="NCBI Taxonomy" id="428564"/>
    <lineage>
        <taxon>Eukaryota</taxon>
        <taxon>Metazoa</taxon>
        <taxon>Ecdysozoa</taxon>
        <taxon>Arthropoda</taxon>
        <taxon>Hexapoda</taxon>
        <taxon>Insecta</taxon>
        <taxon>Pterygota</taxon>
        <taxon>Neoptera</taxon>
        <taxon>Paraneoptera</taxon>
        <taxon>Hemiptera</taxon>
        <taxon>Sternorrhyncha</taxon>
        <taxon>Psylloidea</taxon>
        <taxon>Psyllidae</taxon>
        <taxon>Psyllinae</taxon>
        <taxon>Cacopsylla</taxon>
    </lineage>
</organism>
<sequence length="132" mass="15724">MEKMYLFILKAIIDHLLPISTLLKYHNCLVTRRLCVRVSLTRTTGIYKLCIEVGNLFIFSTKTDVKAENGFLQSLVSLQGQTIKIVCRYFCNFVNCIVEIKFQYFYIKILFYKMKRKKKMNENLSTRRSSRW</sequence>
<name>A0A8D8W0X0_9HEMI</name>
<dbReference type="AlphaFoldDB" id="A0A8D8W0X0"/>